<dbReference type="Pfam" id="PF07495">
    <property type="entry name" value="Y_Y_Y"/>
    <property type="match status" value="1"/>
</dbReference>
<name>A0ABT3CSH2_9BACT</name>
<dbReference type="InterPro" id="IPR013783">
    <property type="entry name" value="Ig-like_fold"/>
</dbReference>
<dbReference type="InterPro" id="IPR003594">
    <property type="entry name" value="HATPase_dom"/>
</dbReference>
<feature type="domain" description="Histidine kinase" evidence="6">
    <location>
        <begin position="850"/>
        <end position="1067"/>
    </location>
</feature>
<reference evidence="7 8" key="1">
    <citation type="submission" date="2022-10" db="EMBL/GenBank/DDBJ databases">
        <title>Comparative genomics and taxonomic characterization of three novel marine species of genus Reichenbachiella exhibiting antioxidant and polysaccharide degradation activities.</title>
        <authorList>
            <person name="Muhammad N."/>
            <person name="Lee Y.-J."/>
            <person name="Ko J."/>
            <person name="Kim S.-G."/>
        </authorList>
    </citation>
    <scope>NUCLEOTIDE SEQUENCE [LARGE SCALE GENOMIC DNA]</scope>
    <source>
        <strain evidence="7 8">ABR2-5</strain>
    </source>
</reference>
<dbReference type="InterPro" id="IPR011123">
    <property type="entry name" value="Y_Y_Y"/>
</dbReference>
<dbReference type="Pfam" id="PF02518">
    <property type="entry name" value="HATPase_c"/>
    <property type="match status" value="1"/>
</dbReference>
<dbReference type="PANTHER" id="PTHR43547">
    <property type="entry name" value="TWO-COMPONENT HISTIDINE KINASE"/>
    <property type="match status" value="1"/>
</dbReference>
<keyword evidence="7" id="KW-0067">ATP-binding</keyword>
<dbReference type="Proteomes" id="UP001300692">
    <property type="component" value="Unassembled WGS sequence"/>
</dbReference>
<keyword evidence="8" id="KW-1185">Reference proteome</keyword>
<dbReference type="InterPro" id="IPR005467">
    <property type="entry name" value="His_kinase_dom"/>
</dbReference>
<dbReference type="InterPro" id="IPR015943">
    <property type="entry name" value="WD40/YVTN_repeat-like_dom_sf"/>
</dbReference>
<feature type="transmembrane region" description="Helical" evidence="5">
    <location>
        <begin position="780"/>
        <end position="798"/>
    </location>
</feature>
<dbReference type="PROSITE" id="PS50109">
    <property type="entry name" value="HIS_KIN"/>
    <property type="match status" value="1"/>
</dbReference>
<keyword evidence="4" id="KW-0175">Coiled coil</keyword>
<dbReference type="PANTHER" id="PTHR43547:SF2">
    <property type="entry name" value="HYBRID SIGNAL TRANSDUCTION HISTIDINE KINASE C"/>
    <property type="match status" value="1"/>
</dbReference>
<dbReference type="Pfam" id="PF07494">
    <property type="entry name" value="Reg_prop"/>
    <property type="match status" value="3"/>
</dbReference>
<dbReference type="SUPFAM" id="SSF55874">
    <property type="entry name" value="ATPase domain of HSP90 chaperone/DNA topoisomerase II/histidine kinase"/>
    <property type="match status" value="1"/>
</dbReference>
<dbReference type="EC" id="2.7.13.3" evidence="2"/>
<gene>
    <name evidence="7" type="ORF">N7U62_07565</name>
</gene>
<accession>A0ABT3CSH2</accession>
<dbReference type="Gene3D" id="2.60.40.10">
    <property type="entry name" value="Immunoglobulins"/>
    <property type="match status" value="1"/>
</dbReference>
<dbReference type="CDD" id="cd00082">
    <property type="entry name" value="HisKA"/>
    <property type="match status" value="1"/>
</dbReference>
<dbReference type="SMART" id="SM00387">
    <property type="entry name" value="HATPase_c"/>
    <property type="match status" value="1"/>
</dbReference>
<evidence type="ECO:0000313" key="7">
    <source>
        <dbReference type="EMBL" id="MCV9386513.1"/>
    </source>
</evidence>
<keyword evidence="3" id="KW-0597">Phosphoprotein</keyword>
<dbReference type="EMBL" id="JAOYOD010000001">
    <property type="protein sequence ID" value="MCV9386513.1"/>
    <property type="molecule type" value="Genomic_DNA"/>
</dbReference>
<evidence type="ECO:0000256" key="5">
    <source>
        <dbReference type="SAM" id="Phobius"/>
    </source>
</evidence>
<evidence type="ECO:0000256" key="1">
    <source>
        <dbReference type="ARBA" id="ARBA00000085"/>
    </source>
</evidence>
<dbReference type="Gene3D" id="2.130.10.10">
    <property type="entry name" value="YVTN repeat-like/Quinoprotein amine dehydrogenase"/>
    <property type="match status" value="2"/>
</dbReference>
<dbReference type="Pfam" id="PF00512">
    <property type="entry name" value="HisKA"/>
    <property type="match status" value="1"/>
</dbReference>
<organism evidence="7 8">
    <name type="scientific">Reichenbachiella ulvae</name>
    <dbReference type="NCBI Taxonomy" id="2980104"/>
    <lineage>
        <taxon>Bacteria</taxon>
        <taxon>Pseudomonadati</taxon>
        <taxon>Bacteroidota</taxon>
        <taxon>Cytophagia</taxon>
        <taxon>Cytophagales</taxon>
        <taxon>Reichenbachiellaceae</taxon>
        <taxon>Reichenbachiella</taxon>
    </lineage>
</organism>
<keyword evidence="5" id="KW-0472">Membrane</keyword>
<proteinExistence type="predicted"/>
<dbReference type="SUPFAM" id="SSF63829">
    <property type="entry name" value="Calcium-dependent phosphotriesterase"/>
    <property type="match status" value="2"/>
</dbReference>
<dbReference type="RefSeq" id="WP_264137314.1">
    <property type="nucleotide sequence ID" value="NZ_JAOYOD010000001.1"/>
</dbReference>
<dbReference type="SUPFAM" id="SSF47384">
    <property type="entry name" value="Homodimeric domain of signal transducing histidine kinase"/>
    <property type="match status" value="1"/>
</dbReference>
<dbReference type="InterPro" id="IPR011110">
    <property type="entry name" value="Reg_prop"/>
</dbReference>
<feature type="coiled-coil region" evidence="4">
    <location>
        <begin position="802"/>
        <end position="829"/>
    </location>
</feature>
<evidence type="ECO:0000313" key="8">
    <source>
        <dbReference type="Proteomes" id="UP001300692"/>
    </source>
</evidence>
<dbReference type="Gene3D" id="3.30.565.10">
    <property type="entry name" value="Histidine kinase-like ATPase, C-terminal domain"/>
    <property type="match status" value="1"/>
</dbReference>
<comment type="catalytic activity">
    <reaction evidence="1">
        <text>ATP + protein L-histidine = ADP + protein N-phospho-L-histidine.</text>
        <dbReference type="EC" id="2.7.13.3"/>
    </reaction>
</comment>
<dbReference type="SMART" id="SM00388">
    <property type="entry name" value="HisKA"/>
    <property type="match status" value="1"/>
</dbReference>
<dbReference type="PRINTS" id="PR00344">
    <property type="entry name" value="BCTRLSENSOR"/>
</dbReference>
<evidence type="ECO:0000256" key="3">
    <source>
        <dbReference type="ARBA" id="ARBA00022553"/>
    </source>
</evidence>
<protein>
    <recommendedName>
        <fullName evidence="2">histidine kinase</fullName>
        <ecNumber evidence="2">2.7.13.3</ecNumber>
    </recommendedName>
</protein>
<dbReference type="InterPro" id="IPR004358">
    <property type="entry name" value="Sig_transdc_His_kin-like_C"/>
</dbReference>
<keyword evidence="5" id="KW-0812">Transmembrane</keyword>
<dbReference type="InterPro" id="IPR003661">
    <property type="entry name" value="HisK_dim/P_dom"/>
</dbReference>
<dbReference type="Gene3D" id="1.10.287.130">
    <property type="match status" value="1"/>
</dbReference>
<evidence type="ECO:0000256" key="2">
    <source>
        <dbReference type="ARBA" id="ARBA00012438"/>
    </source>
</evidence>
<dbReference type="InterPro" id="IPR036097">
    <property type="entry name" value="HisK_dim/P_sf"/>
</dbReference>
<dbReference type="InterPro" id="IPR036890">
    <property type="entry name" value="HATPase_C_sf"/>
</dbReference>
<keyword evidence="5" id="KW-1133">Transmembrane helix</keyword>
<sequence length="1067" mass="122948">MKGKKHVISRKTASYRFLLHLVFCFASFSVGGQNIDYQNLSIREGLSHNSVFSVLQDNYGYIWLGTSNSLHRFDGYEFRTYQNERERKDGISQGAVRTLFQDSEERIWIGTESGLSYFYRGEIVPFNELNNQMAVQPYAIEEMLETPSGELWIATWGGGIFVWDEKELKAINKSTAPTLETDIIVDFLWDESRRCIWIGTWDGGLYRYMVESQSMEKVTAFPGINARALALREASELWVGTWGDGLYVYRDDVFEQHLVEAKGAIAIFSNKILDLAVDHKDQLWVGTFGGGVHLYDGENFLSYANDPQDNNSLCGNYVETITIDDEGALWVGTKGAGVSRMKPTPFHAYPYLKKKSYDPFDPTIPGVVKDERGNKWVLGPERKLVQLTGKEYKMLAQLYEQEYRESYMFIVLRDLDGKIWCGGETGSGLFVIDNEQFIDFNQKGRDFRRNNINDIYQDSQGRVWLSMTYDGGLYCFDGDEEIYYRNDPRDSSSISSTEILYVTEDHEGVIWVATWRGGLIRYDFQEFKTFRESEGDSGINSNLTLSTFESRSNQLYVVTETGLNLLDRETMTFEHFGKEEGLQTNLALGVVEDEKGKLWLSTLTGVTVFDPEARTFTNYKIRSGLSDDIHNRIGHSNEDYYLVGTQGFVRFDPVEVQEQIDNTHQLYITGLYLGDEVIHHLDGKSVESLDEITISRQKDRSLGFEFSILNYDLDQKRMYAYRMGKRTDDWVNLGDNNFVYLSRLRPGKYQFQVRSSLDGVHWDVGKVLSIWVKPKWYEQSWFIGLVMIALVILIMLLIRSRNVYLERQKDKLEKLVDKKTRQLKKKNKLLKSKTQMLELRNNEVEKFAYVASHDLKSPLHTIEGMMDILRDNLNGHIDPESERFMGYVKETTQRMVQLINGLLEHARIGTDHKFETVDLNQVLKHLRNDLGRNIEESCTELKIGEMPVLNGQELGLRLLFQNLISNAIKFRPAHRSPVIEISCLSSPASKEKYYKFMVRDNGIGIPERYQKQIFGIFKRLHNTNDYEGTGIGLAHCKKVVDIHRGELWVESVPDEGSTFYFTISSGL</sequence>
<comment type="caution">
    <text evidence="7">The sequence shown here is derived from an EMBL/GenBank/DDBJ whole genome shotgun (WGS) entry which is preliminary data.</text>
</comment>
<evidence type="ECO:0000256" key="4">
    <source>
        <dbReference type="SAM" id="Coils"/>
    </source>
</evidence>
<keyword evidence="7" id="KW-0547">Nucleotide-binding</keyword>
<dbReference type="GO" id="GO:0005524">
    <property type="term" value="F:ATP binding"/>
    <property type="evidence" value="ECO:0007669"/>
    <property type="project" value="UniProtKB-KW"/>
</dbReference>
<evidence type="ECO:0000259" key="6">
    <source>
        <dbReference type="PROSITE" id="PS50109"/>
    </source>
</evidence>